<dbReference type="InterPro" id="IPR000873">
    <property type="entry name" value="AMP-dep_synth/lig_dom"/>
</dbReference>
<accession>A0A9N9B2Y7</accession>
<dbReference type="Pfam" id="PF00668">
    <property type="entry name" value="Condensation"/>
    <property type="match status" value="1"/>
</dbReference>
<dbReference type="OrthoDB" id="329835at2759"/>
<evidence type="ECO:0000256" key="5">
    <source>
        <dbReference type="ARBA" id="ARBA00012913"/>
    </source>
</evidence>
<dbReference type="InterPro" id="IPR036291">
    <property type="entry name" value="NAD(P)-bd_dom_sf"/>
</dbReference>
<evidence type="ECO:0000256" key="7">
    <source>
        <dbReference type="ARBA" id="ARBA00022450"/>
    </source>
</evidence>
<comment type="caution">
    <text evidence="19">The sequence shown here is derived from an EMBL/GenBank/DDBJ whole genome shotgun (WGS) entry which is preliminary data.</text>
</comment>
<dbReference type="InterPro" id="IPR010071">
    <property type="entry name" value="AA_adenyl_dom"/>
</dbReference>
<evidence type="ECO:0000256" key="10">
    <source>
        <dbReference type="ARBA" id="ARBA00022857"/>
    </source>
</evidence>
<dbReference type="InterPro" id="IPR020806">
    <property type="entry name" value="PKS_PP-bd"/>
</dbReference>
<dbReference type="EC" id="1.2.1.31" evidence="6"/>
<dbReference type="Pfam" id="PF00501">
    <property type="entry name" value="AMP-binding"/>
    <property type="match status" value="1"/>
</dbReference>
<dbReference type="InterPro" id="IPR036736">
    <property type="entry name" value="ACP-like_sf"/>
</dbReference>
<dbReference type="PANTHER" id="PTHR44845:SF1">
    <property type="entry name" value="L-2-AMINOADIPATE REDUCTASE"/>
    <property type="match status" value="1"/>
</dbReference>
<evidence type="ECO:0000256" key="3">
    <source>
        <dbReference type="ARBA" id="ARBA00004827"/>
    </source>
</evidence>
<evidence type="ECO:0000256" key="1">
    <source>
        <dbReference type="ARBA" id="ARBA00001957"/>
    </source>
</evidence>
<evidence type="ECO:0000256" key="2">
    <source>
        <dbReference type="ARBA" id="ARBA00003499"/>
    </source>
</evidence>
<dbReference type="CDD" id="cd05235">
    <property type="entry name" value="SDR_e1"/>
    <property type="match status" value="1"/>
</dbReference>
<comment type="catalytic activity">
    <reaction evidence="16">
        <text>(S)-2-amino-6-oxohexanoate + NAD(+) + H2O = L-2-aminoadipate + NADH + 2 H(+)</text>
        <dbReference type="Rhea" id="RHEA:12308"/>
        <dbReference type="ChEBI" id="CHEBI:15377"/>
        <dbReference type="ChEBI" id="CHEBI:15378"/>
        <dbReference type="ChEBI" id="CHEBI:57540"/>
        <dbReference type="ChEBI" id="CHEBI:57945"/>
        <dbReference type="ChEBI" id="CHEBI:58321"/>
        <dbReference type="ChEBI" id="CHEBI:58672"/>
        <dbReference type="EC" id="1.2.1.31"/>
    </reaction>
</comment>
<evidence type="ECO:0000256" key="12">
    <source>
        <dbReference type="ARBA" id="ARBA00023154"/>
    </source>
</evidence>
<dbReference type="SUPFAM" id="SSF47336">
    <property type="entry name" value="ACP-like"/>
    <property type="match status" value="1"/>
</dbReference>
<dbReference type="EC" id="1.2.1.95" evidence="5"/>
<dbReference type="InterPro" id="IPR045851">
    <property type="entry name" value="AMP-bd_C_sf"/>
</dbReference>
<evidence type="ECO:0000256" key="6">
    <source>
        <dbReference type="ARBA" id="ARBA00013073"/>
    </source>
</evidence>
<dbReference type="SUPFAM" id="SSF52777">
    <property type="entry name" value="CoA-dependent acyltransferases"/>
    <property type="match status" value="1"/>
</dbReference>
<evidence type="ECO:0000313" key="20">
    <source>
        <dbReference type="Proteomes" id="UP000789739"/>
    </source>
</evidence>
<keyword evidence="12" id="KW-0457">Lysine biosynthesis</keyword>
<evidence type="ECO:0000256" key="8">
    <source>
        <dbReference type="ARBA" id="ARBA00022553"/>
    </source>
</evidence>
<dbReference type="NCBIfam" id="TIGR01733">
    <property type="entry name" value="AA-adenyl-dom"/>
    <property type="match status" value="1"/>
</dbReference>
<evidence type="ECO:0000256" key="4">
    <source>
        <dbReference type="ARBA" id="ARBA00006432"/>
    </source>
</evidence>
<reference evidence="19" key="1">
    <citation type="submission" date="2021-06" db="EMBL/GenBank/DDBJ databases">
        <authorList>
            <person name="Kallberg Y."/>
            <person name="Tangrot J."/>
            <person name="Rosling A."/>
        </authorList>
    </citation>
    <scope>NUCLEOTIDE SEQUENCE</scope>
    <source>
        <strain evidence="19">BR232B</strain>
    </source>
</reference>
<evidence type="ECO:0000256" key="11">
    <source>
        <dbReference type="ARBA" id="ARBA00023002"/>
    </source>
</evidence>
<gene>
    <name evidence="19" type="ORF">PBRASI_LOCUS5112</name>
</gene>
<dbReference type="GO" id="GO:0031177">
    <property type="term" value="F:phosphopantetheine binding"/>
    <property type="evidence" value="ECO:0007669"/>
    <property type="project" value="InterPro"/>
</dbReference>
<comment type="catalytic activity">
    <reaction evidence="17">
        <text>(S)-2-amino-6-oxohexanoate + NADP(+) + H2O = L-2-aminoadipate + NADPH + 2 H(+)</text>
        <dbReference type="Rhea" id="RHEA:12304"/>
        <dbReference type="ChEBI" id="CHEBI:15377"/>
        <dbReference type="ChEBI" id="CHEBI:15378"/>
        <dbReference type="ChEBI" id="CHEBI:57783"/>
        <dbReference type="ChEBI" id="CHEBI:58321"/>
        <dbReference type="ChEBI" id="CHEBI:58349"/>
        <dbReference type="ChEBI" id="CHEBI:58672"/>
        <dbReference type="EC" id="1.2.1.31"/>
    </reaction>
</comment>
<evidence type="ECO:0000256" key="17">
    <source>
        <dbReference type="ARBA" id="ARBA00049537"/>
    </source>
</evidence>
<dbReference type="NCBIfam" id="TIGR03443">
    <property type="entry name" value="alpha_am_amid"/>
    <property type="match status" value="1"/>
</dbReference>
<comment type="similarity">
    <text evidence="4">Belongs to the ATP-dependent AMP-binding enzyme family.</text>
</comment>
<dbReference type="Gene3D" id="3.30.300.30">
    <property type="match status" value="1"/>
</dbReference>
<dbReference type="GO" id="GO:0004043">
    <property type="term" value="F:L-aminoadipate-semialdehyde dehydrogenase [NAD(P)+] activity"/>
    <property type="evidence" value="ECO:0007669"/>
    <property type="project" value="UniProtKB-EC"/>
</dbReference>
<dbReference type="PROSITE" id="PS00012">
    <property type="entry name" value="PHOSPHOPANTETHEINE"/>
    <property type="match status" value="1"/>
</dbReference>
<dbReference type="Proteomes" id="UP000789739">
    <property type="component" value="Unassembled WGS sequence"/>
</dbReference>
<dbReference type="SUPFAM" id="SSF51735">
    <property type="entry name" value="NAD(P)-binding Rossmann-fold domains"/>
    <property type="match status" value="1"/>
</dbReference>
<dbReference type="InterPro" id="IPR013120">
    <property type="entry name" value="FAR_NAD-bd"/>
</dbReference>
<comment type="function">
    <text evidence="2">Catalyzes the activation of alpha-aminoadipate by ATP-dependent adenylation and the reduction of activated alpha-aminoadipate by NADPH. The activated alpha-aminoadipate is bound to the phosphopantheinyl group of the enzyme itself before it is reduced to (S)-2-amino-6-oxohexanoate.</text>
</comment>
<evidence type="ECO:0000259" key="18">
    <source>
        <dbReference type="PROSITE" id="PS50075"/>
    </source>
</evidence>
<evidence type="ECO:0000256" key="14">
    <source>
        <dbReference type="ARBA" id="ARBA00032195"/>
    </source>
</evidence>
<keyword evidence="8" id="KW-0597">Phosphoprotein</keyword>
<keyword evidence="10" id="KW-0521">NADP</keyword>
<dbReference type="InterPro" id="IPR006162">
    <property type="entry name" value="Ppantetheine_attach_site"/>
</dbReference>
<dbReference type="PIRSF" id="PIRSF001617">
    <property type="entry name" value="Alpha-AR"/>
    <property type="match status" value="1"/>
</dbReference>
<dbReference type="Pfam" id="PF00550">
    <property type="entry name" value="PP-binding"/>
    <property type="match status" value="1"/>
</dbReference>
<dbReference type="GO" id="GO:0009085">
    <property type="term" value="P:lysine biosynthetic process"/>
    <property type="evidence" value="ECO:0007669"/>
    <property type="project" value="UniProtKB-KW"/>
</dbReference>
<dbReference type="InterPro" id="IPR042099">
    <property type="entry name" value="ANL_N_sf"/>
</dbReference>
<evidence type="ECO:0000256" key="16">
    <source>
        <dbReference type="ARBA" id="ARBA00048414"/>
    </source>
</evidence>
<dbReference type="EMBL" id="CAJVPI010000573">
    <property type="protein sequence ID" value="CAG8551475.1"/>
    <property type="molecule type" value="Genomic_DNA"/>
</dbReference>
<evidence type="ECO:0000256" key="13">
    <source>
        <dbReference type="ARBA" id="ARBA00031335"/>
    </source>
</evidence>
<evidence type="ECO:0000256" key="15">
    <source>
        <dbReference type="ARBA" id="ARBA00048260"/>
    </source>
</evidence>
<dbReference type="NCBIfam" id="TIGR01746">
    <property type="entry name" value="Thioester-redct"/>
    <property type="match status" value="1"/>
</dbReference>
<comment type="cofactor">
    <cofactor evidence="1">
        <name>pantetheine 4'-phosphate</name>
        <dbReference type="ChEBI" id="CHEBI:47942"/>
    </cofactor>
</comment>
<dbReference type="InterPro" id="IPR010080">
    <property type="entry name" value="Thioester_reductase-like_dom"/>
</dbReference>
<dbReference type="InterPro" id="IPR001242">
    <property type="entry name" value="Condensation_dom"/>
</dbReference>
<protein>
    <recommendedName>
        <fullName evidence="14">Alpha-aminoadipate reductase</fullName>
        <ecNumber evidence="6">1.2.1.31</ecNumber>
        <ecNumber evidence="5">1.2.1.95</ecNumber>
    </recommendedName>
    <alternativeName>
        <fullName evidence="13">L-aminoadipate-semialdehyde dehydrogenase</fullName>
    </alternativeName>
</protein>
<comment type="pathway">
    <text evidence="3">Amino-acid biosynthesis; L-lysine biosynthesis via AAA pathway; L-lysine from L-alpha-aminoadipate (fungal route): step 1/3.</text>
</comment>
<dbReference type="Pfam" id="PF07993">
    <property type="entry name" value="NAD_binding_4"/>
    <property type="match status" value="1"/>
</dbReference>
<dbReference type="Gene3D" id="3.40.50.720">
    <property type="entry name" value="NAD(P)-binding Rossmann-like Domain"/>
    <property type="match status" value="1"/>
</dbReference>
<organism evidence="19 20">
    <name type="scientific">Paraglomus brasilianum</name>
    <dbReference type="NCBI Taxonomy" id="144538"/>
    <lineage>
        <taxon>Eukaryota</taxon>
        <taxon>Fungi</taxon>
        <taxon>Fungi incertae sedis</taxon>
        <taxon>Mucoromycota</taxon>
        <taxon>Glomeromycotina</taxon>
        <taxon>Glomeromycetes</taxon>
        <taxon>Paraglomerales</taxon>
        <taxon>Paraglomeraceae</taxon>
        <taxon>Paraglomus</taxon>
    </lineage>
</organism>
<dbReference type="SUPFAM" id="SSF56801">
    <property type="entry name" value="Acetyl-CoA synthetase-like"/>
    <property type="match status" value="1"/>
</dbReference>
<dbReference type="InterPro" id="IPR014397">
    <property type="entry name" value="Lys2"/>
</dbReference>
<dbReference type="InterPro" id="IPR020845">
    <property type="entry name" value="AMP-binding_CS"/>
</dbReference>
<sequence>MINDITAIDETTRERLKRWKTRLENLIEIQLPTDYSRPIPPKVVDAVQTLSLPDSTALAVLQLSLGNGSSTNQPSPFTILLSAFTLLIHRYTGDEDITVGSSSDSRNPLVLRIPVTSSDTFERLIQRVQQVELEASADEVPFSLLLSTLYPGHTSSSVVDNSSHKTYPPLFKVRFFNQSDTPDNHLLQATSTTTDITIFITSHASPSLRQTLLPKIELRISYNQLLFSSSRIHHILDQLIFVIDYAHHNKQTPISETPLVTDKCRAVLPDPVCDLRWDKFRGAITDIFAENAKKFPKKTCVVESIEGSEKKRTFTYEGICKASNLVAQYLLHKGVEREDVVMVYAYRGVDLVVAIMGVLKAGATFSVIDPAYPPDRQNIYLQVAQPRAIIFLKHAGVIHPTVCTYITTNLNLKCEIPALEITEDAYLKGGTHANGGDVLDVVRGREEDDVGILIGPDSIGTLSFTSGSTGIPKGVRGRHFSLTHYYPWMSQEFNLSENDRFTMLSGIAHDPIQRDIFTPLFLGAELHIPTSEDIGTPGQLAVWMNKNEVTVTHLTPAMGQLLSANATVPIPTLRNAFFVGDILTKRDCNRLQHLAPNTTIINMYGTTETQRSVSYFSIPPLSVAPAFLQSQKDVIPAGKGMQNVQLLVVNRKKKDLLCGVGEIGEIYVRAGGLAEGYLRLDDVTKEKFLWNWFTSEEQRHEEDGAPIKCWKGKRDRMYRTGDLGRYNPSGNVECTGRADDQIKIRGFRIELGEIDTHLSQHPLVRENVTLVRRDKDEEQTLVSYFVPVESGEIDSLLSSADEEDDAPDNVRGIQKYRRLIKDIRDYLKQKLPSYSVPTVFVPLRKMPLTPNGKIDKPALPFPDTVQIAEKAISDHQHPLTPIQRTVCKIWIRLLPHASSQSLPLDESFFDLGGHSILATRLIFELRKECGVSIPLGLVFNEPTIRGQAREVERLIKGELNIDSGDVEGDECVKKNMGTDAGEAYSTEITTGAFATTYFEDLTDLITSLPSSYPPLPPTHTRTVFFLTGVTGFLGAFILSALLNSHPDIRIIAHVRAADERSGLERIRKTCSAHLVWKEEWVENGKIEVALGDLEKERLGLEEDIWKRYCEIVDVVVHNGALVHWVYPYSKLRSPNVLATLSALSLSTTTRIKPLVFISSTSVLDTEHYIRLSSTVIESGGRGILEEDDLEGSRTNINSGYGQSKWVAEKLLMEARSRGAPVAIVRPGYIVGHSKTGVTNTDDFIWRLIKGCVQLKMVPSIYNIINMCPVDYVAECVKDIAISPNAHNLGVFHITHPSDPPFRFIDLFSALSLYGYEVQQIEYVAWRDRLMEFTLQADDNALYPLLHFVLDDLPTSTKAPELDDSNTRVVASKQCARMGESLMGLYLGYLVEVGFLESPKWSEGKMLPNVKVGDMLSRSRK</sequence>
<comment type="catalytic activity">
    <reaction evidence="15">
        <text>(S)-2-amino-6-oxohexanoate + AMP + diphosphate + NADP(+) = L-2-aminoadipate + ATP + NADPH + H(+)</text>
        <dbReference type="Rhea" id="RHEA:46936"/>
        <dbReference type="ChEBI" id="CHEBI:15378"/>
        <dbReference type="ChEBI" id="CHEBI:30616"/>
        <dbReference type="ChEBI" id="CHEBI:33019"/>
        <dbReference type="ChEBI" id="CHEBI:57783"/>
        <dbReference type="ChEBI" id="CHEBI:58321"/>
        <dbReference type="ChEBI" id="CHEBI:58349"/>
        <dbReference type="ChEBI" id="CHEBI:58672"/>
        <dbReference type="ChEBI" id="CHEBI:456215"/>
        <dbReference type="EC" id="1.2.1.95"/>
    </reaction>
</comment>
<feature type="domain" description="Carrier" evidence="18">
    <location>
        <begin position="877"/>
        <end position="955"/>
    </location>
</feature>
<keyword evidence="9" id="KW-0028">Amino-acid biosynthesis</keyword>
<dbReference type="PROSITE" id="PS00455">
    <property type="entry name" value="AMP_BINDING"/>
    <property type="match status" value="1"/>
</dbReference>
<dbReference type="Gene3D" id="3.30.559.30">
    <property type="entry name" value="Nonribosomal peptide synthetase, condensation domain"/>
    <property type="match status" value="1"/>
</dbReference>
<dbReference type="Gene3D" id="3.40.50.12780">
    <property type="entry name" value="N-terminal domain of ligase-like"/>
    <property type="match status" value="1"/>
</dbReference>
<dbReference type="SMART" id="SM00823">
    <property type="entry name" value="PKS_PP"/>
    <property type="match status" value="1"/>
</dbReference>
<name>A0A9N9B2Y7_9GLOM</name>
<dbReference type="Gene3D" id="1.10.1200.10">
    <property type="entry name" value="ACP-like"/>
    <property type="match status" value="1"/>
</dbReference>
<proteinExistence type="inferred from homology"/>
<evidence type="ECO:0000313" key="19">
    <source>
        <dbReference type="EMBL" id="CAG8551475.1"/>
    </source>
</evidence>
<keyword evidence="11" id="KW-0560">Oxidoreductase</keyword>
<keyword evidence="7" id="KW-0596">Phosphopantetheine</keyword>
<keyword evidence="20" id="KW-1185">Reference proteome</keyword>
<dbReference type="PROSITE" id="PS50075">
    <property type="entry name" value="CARRIER"/>
    <property type="match status" value="1"/>
</dbReference>
<evidence type="ECO:0000256" key="9">
    <source>
        <dbReference type="ARBA" id="ARBA00022605"/>
    </source>
</evidence>
<dbReference type="PANTHER" id="PTHR44845">
    <property type="entry name" value="CARRIER DOMAIN-CONTAINING PROTEIN"/>
    <property type="match status" value="1"/>
</dbReference>
<dbReference type="InterPro" id="IPR009081">
    <property type="entry name" value="PP-bd_ACP"/>
</dbReference>